<comment type="caution">
    <text evidence="1">The sequence shown here is derived from an EMBL/GenBank/DDBJ whole genome shotgun (WGS) entry which is preliminary data.</text>
</comment>
<name>A0ACB8QPZ3_9AGAM</name>
<accession>A0ACB8QPZ3</accession>
<sequence length="407" mass="46381">MPLSPYMHAHWHISSPRQQQQRPEQHVESASELTKPKPARDPPIGSSTQRRALEIYRDAVRHEAASELDLALRLYRQAFKLDSDVDRTYMQAEGGKSHAKKPSDTHARRRSAGKVAVDGIAGGMDAVKISTDVGAHQADINIDLTLPGALANLVEKFPDALQFSPEVENESVPLKMLPDELLVLMLSYLEPSTIERFAIVSKKARVLTLDPGLWRPLVQAIYKPPQISGDEGIDDILTLYDADYRRTYIEHPRVRLDGVYIAVNQYIRPGLSENRWVNVSHLITYHRYLRFYPTGQVISLLANEDQEPQQIISVLKPSLRMKGFYIGTWRLEGTTVYVANLADPAVLDARHTFQMTLQLRSRPLGRWNRLDFREYESVNVEDGEVLPLPLKKERPFWFSKVRSYAHA</sequence>
<keyword evidence="2" id="KW-1185">Reference proteome</keyword>
<dbReference type="EMBL" id="MU273509">
    <property type="protein sequence ID" value="KAI0033924.1"/>
    <property type="molecule type" value="Genomic_DNA"/>
</dbReference>
<reference evidence="1" key="2">
    <citation type="journal article" date="2022" name="New Phytol.">
        <title>Evolutionary transition to the ectomycorrhizal habit in the genomes of a hyperdiverse lineage of mushroom-forming fungi.</title>
        <authorList>
            <person name="Looney B."/>
            <person name="Miyauchi S."/>
            <person name="Morin E."/>
            <person name="Drula E."/>
            <person name="Courty P.E."/>
            <person name="Kohler A."/>
            <person name="Kuo A."/>
            <person name="LaButti K."/>
            <person name="Pangilinan J."/>
            <person name="Lipzen A."/>
            <person name="Riley R."/>
            <person name="Andreopoulos W."/>
            <person name="He G."/>
            <person name="Johnson J."/>
            <person name="Nolan M."/>
            <person name="Tritt A."/>
            <person name="Barry K.W."/>
            <person name="Grigoriev I.V."/>
            <person name="Nagy L.G."/>
            <person name="Hibbett D."/>
            <person name="Henrissat B."/>
            <person name="Matheny P.B."/>
            <person name="Labbe J."/>
            <person name="Martin F.M."/>
        </authorList>
    </citation>
    <scope>NUCLEOTIDE SEQUENCE</scope>
    <source>
        <strain evidence="1">EC-137</strain>
    </source>
</reference>
<evidence type="ECO:0000313" key="1">
    <source>
        <dbReference type="EMBL" id="KAI0033924.1"/>
    </source>
</evidence>
<reference evidence="1" key="1">
    <citation type="submission" date="2021-02" db="EMBL/GenBank/DDBJ databases">
        <authorList>
            <consortium name="DOE Joint Genome Institute"/>
            <person name="Ahrendt S."/>
            <person name="Looney B.P."/>
            <person name="Miyauchi S."/>
            <person name="Morin E."/>
            <person name="Drula E."/>
            <person name="Courty P.E."/>
            <person name="Chicoki N."/>
            <person name="Fauchery L."/>
            <person name="Kohler A."/>
            <person name="Kuo A."/>
            <person name="Labutti K."/>
            <person name="Pangilinan J."/>
            <person name="Lipzen A."/>
            <person name="Riley R."/>
            <person name="Andreopoulos W."/>
            <person name="He G."/>
            <person name="Johnson J."/>
            <person name="Barry K.W."/>
            <person name="Grigoriev I.V."/>
            <person name="Nagy L."/>
            <person name="Hibbett D."/>
            <person name="Henrissat B."/>
            <person name="Matheny P.B."/>
            <person name="Labbe J."/>
            <person name="Martin F."/>
        </authorList>
    </citation>
    <scope>NUCLEOTIDE SEQUENCE</scope>
    <source>
        <strain evidence="1">EC-137</strain>
    </source>
</reference>
<gene>
    <name evidence="1" type="ORF">K488DRAFT_77582</name>
</gene>
<proteinExistence type="predicted"/>
<dbReference type="Proteomes" id="UP000814128">
    <property type="component" value="Unassembled WGS sequence"/>
</dbReference>
<evidence type="ECO:0000313" key="2">
    <source>
        <dbReference type="Proteomes" id="UP000814128"/>
    </source>
</evidence>
<organism evidence="1 2">
    <name type="scientific">Vararia minispora EC-137</name>
    <dbReference type="NCBI Taxonomy" id="1314806"/>
    <lineage>
        <taxon>Eukaryota</taxon>
        <taxon>Fungi</taxon>
        <taxon>Dikarya</taxon>
        <taxon>Basidiomycota</taxon>
        <taxon>Agaricomycotina</taxon>
        <taxon>Agaricomycetes</taxon>
        <taxon>Russulales</taxon>
        <taxon>Lachnocladiaceae</taxon>
        <taxon>Vararia</taxon>
    </lineage>
</organism>
<protein>
    <submittedName>
        <fullName evidence="1">Uncharacterized protein</fullName>
    </submittedName>
</protein>